<dbReference type="EMBL" id="CP031223">
    <property type="protein sequence ID" value="QFG00049.1"/>
    <property type="molecule type" value="Genomic_DNA"/>
</dbReference>
<accession>A0A5J6SPY8</accession>
<reference evidence="2 3" key="1">
    <citation type="submission" date="2018-07" db="EMBL/GenBank/DDBJ databases">
        <title>Complete genome sequence of Psychrobacillus sp. PB01, isolated from iceberg, and comparative genome analysis of Psychrobacillus strains.</title>
        <authorList>
            <person name="Lee P.C."/>
        </authorList>
    </citation>
    <scope>NUCLEOTIDE SEQUENCE [LARGE SCALE GENOMIC DNA]</scope>
    <source>
        <strain evidence="2 3">PB01</strain>
    </source>
</reference>
<protein>
    <recommendedName>
        <fullName evidence="1">DUF2268 domain-containing protein</fullName>
    </recommendedName>
</protein>
<name>A0A5J6SPY8_9BACI</name>
<gene>
    <name evidence="2" type="ORF">PB01_15120</name>
</gene>
<dbReference type="OrthoDB" id="2449457at2"/>
<evidence type="ECO:0000313" key="3">
    <source>
        <dbReference type="Proteomes" id="UP000325517"/>
    </source>
</evidence>
<organism evidence="2 3">
    <name type="scientific">Psychrobacillus glaciei</name>
    <dbReference type="NCBI Taxonomy" id="2283160"/>
    <lineage>
        <taxon>Bacteria</taxon>
        <taxon>Bacillati</taxon>
        <taxon>Bacillota</taxon>
        <taxon>Bacilli</taxon>
        <taxon>Bacillales</taxon>
        <taxon>Bacillaceae</taxon>
        <taxon>Psychrobacillus</taxon>
    </lineage>
</organism>
<feature type="domain" description="DUF2268" evidence="1">
    <location>
        <begin position="79"/>
        <end position="272"/>
    </location>
</feature>
<evidence type="ECO:0000313" key="2">
    <source>
        <dbReference type="EMBL" id="QFG00049.1"/>
    </source>
</evidence>
<keyword evidence="3" id="KW-1185">Reference proteome</keyword>
<evidence type="ECO:0000259" key="1">
    <source>
        <dbReference type="Pfam" id="PF10026"/>
    </source>
</evidence>
<proteinExistence type="predicted"/>
<dbReference type="InterPro" id="IPR018728">
    <property type="entry name" value="DUF2268"/>
</dbReference>
<dbReference type="KEGG" id="psyo:PB01_15120"/>
<dbReference type="AlphaFoldDB" id="A0A5J6SPY8"/>
<sequence>MSVIDTKNLLHKFVEVCEEKSGKSLSYMQCETICEPLMEFFPKINPEVLQYELLTQGLFEPDEWIHVKNNVKEMEEQNVWRTVEKEYKYLRKLWKGPKVSIYIFPIKKANLKSGEQIPRKNGIAYRNVLFLFLSTKITIEEIRALLAHEYNHVCRLKFLDLVPDKISLKDSLIIEGLGEYAVKELHGEEMLAPWTKKYSYDEALYFWNKHFVPSLNVLGTKNHHLFLFGKERSRFPRWIGYHLGFQIVNSFQEKQGPFHNGELYIKSADEIIAGSNYPII</sequence>
<dbReference type="RefSeq" id="WP_151700939.1">
    <property type="nucleotide sequence ID" value="NZ_CP031223.1"/>
</dbReference>
<dbReference type="Proteomes" id="UP000325517">
    <property type="component" value="Chromosome"/>
</dbReference>
<dbReference type="Pfam" id="PF10026">
    <property type="entry name" value="DUF2268"/>
    <property type="match status" value="1"/>
</dbReference>